<name>A0A2P2NDA8_RHIMU</name>
<sequence length="60" mass="7317">MKLLLKLYLLLFFLYLIIPFDDRENNLQSKFWMIMDGKKLGLVFNGYVDQIVCIHFYPFH</sequence>
<organism evidence="2">
    <name type="scientific">Rhizophora mucronata</name>
    <name type="common">Asiatic mangrove</name>
    <dbReference type="NCBI Taxonomy" id="61149"/>
    <lineage>
        <taxon>Eukaryota</taxon>
        <taxon>Viridiplantae</taxon>
        <taxon>Streptophyta</taxon>
        <taxon>Embryophyta</taxon>
        <taxon>Tracheophyta</taxon>
        <taxon>Spermatophyta</taxon>
        <taxon>Magnoliopsida</taxon>
        <taxon>eudicotyledons</taxon>
        <taxon>Gunneridae</taxon>
        <taxon>Pentapetalae</taxon>
        <taxon>rosids</taxon>
        <taxon>fabids</taxon>
        <taxon>Malpighiales</taxon>
        <taxon>Rhizophoraceae</taxon>
        <taxon>Rhizophora</taxon>
    </lineage>
</organism>
<evidence type="ECO:0000256" key="1">
    <source>
        <dbReference type="SAM" id="SignalP"/>
    </source>
</evidence>
<reference evidence="2" key="1">
    <citation type="submission" date="2018-02" db="EMBL/GenBank/DDBJ databases">
        <title>Rhizophora mucronata_Transcriptome.</title>
        <authorList>
            <person name="Meera S.P."/>
            <person name="Sreeshan A."/>
            <person name="Augustine A."/>
        </authorList>
    </citation>
    <scope>NUCLEOTIDE SEQUENCE</scope>
    <source>
        <tissue evidence="2">Leaf</tissue>
    </source>
</reference>
<dbReference type="EMBL" id="GGEC01059958">
    <property type="protein sequence ID" value="MBX40442.1"/>
    <property type="molecule type" value="Transcribed_RNA"/>
</dbReference>
<feature type="chain" id="PRO_5015120540" evidence="1">
    <location>
        <begin position="20"/>
        <end position="60"/>
    </location>
</feature>
<evidence type="ECO:0000313" key="2">
    <source>
        <dbReference type="EMBL" id="MBX40442.1"/>
    </source>
</evidence>
<accession>A0A2P2NDA8</accession>
<feature type="signal peptide" evidence="1">
    <location>
        <begin position="1"/>
        <end position="19"/>
    </location>
</feature>
<proteinExistence type="predicted"/>
<protein>
    <submittedName>
        <fullName evidence="2">Uncharacterized protein</fullName>
    </submittedName>
</protein>
<dbReference type="AlphaFoldDB" id="A0A2P2NDA8"/>
<keyword evidence="1" id="KW-0732">Signal</keyword>